<dbReference type="RefSeq" id="WP_184537785.1">
    <property type="nucleotide sequence ID" value="NZ_JACHJW010000001.1"/>
</dbReference>
<organism evidence="2 3">
    <name type="scientific">Micromonospora polyrhachis</name>
    <dbReference type="NCBI Taxonomy" id="1282883"/>
    <lineage>
        <taxon>Bacteria</taxon>
        <taxon>Bacillati</taxon>
        <taxon>Actinomycetota</taxon>
        <taxon>Actinomycetes</taxon>
        <taxon>Micromonosporales</taxon>
        <taxon>Micromonosporaceae</taxon>
        <taxon>Micromonospora</taxon>
    </lineage>
</organism>
<proteinExistence type="predicted"/>
<protein>
    <submittedName>
        <fullName evidence="2">Uncharacterized protein</fullName>
    </submittedName>
</protein>
<evidence type="ECO:0000313" key="3">
    <source>
        <dbReference type="Proteomes" id="UP000578819"/>
    </source>
</evidence>
<dbReference type="Proteomes" id="UP000578819">
    <property type="component" value="Unassembled WGS sequence"/>
</dbReference>
<reference evidence="2 3" key="1">
    <citation type="submission" date="2020-08" db="EMBL/GenBank/DDBJ databases">
        <title>Sequencing the genomes of 1000 actinobacteria strains.</title>
        <authorList>
            <person name="Klenk H.-P."/>
        </authorList>
    </citation>
    <scope>NUCLEOTIDE SEQUENCE [LARGE SCALE GENOMIC DNA]</scope>
    <source>
        <strain evidence="2 3">DSM 45886</strain>
    </source>
</reference>
<feature type="region of interest" description="Disordered" evidence="1">
    <location>
        <begin position="8"/>
        <end position="32"/>
    </location>
</feature>
<dbReference type="EMBL" id="JACHJW010000001">
    <property type="protein sequence ID" value="MBB4961924.1"/>
    <property type="molecule type" value="Genomic_DNA"/>
</dbReference>
<gene>
    <name evidence="2" type="ORF">FHR38_005657</name>
</gene>
<dbReference type="AlphaFoldDB" id="A0A7W7WSF5"/>
<feature type="compositionally biased region" description="Gly residues" evidence="1">
    <location>
        <begin position="10"/>
        <end position="19"/>
    </location>
</feature>
<evidence type="ECO:0000256" key="1">
    <source>
        <dbReference type="SAM" id="MobiDB-lite"/>
    </source>
</evidence>
<name>A0A7W7WSF5_9ACTN</name>
<accession>A0A7W7WSF5</accession>
<evidence type="ECO:0000313" key="2">
    <source>
        <dbReference type="EMBL" id="MBB4961924.1"/>
    </source>
</evidence>
<comment type="caution">
    <text evidence="2">The sequence shown here is derived from an EMBL/GenBank/DDBJ whole genome shotgun (WGS) entry which is preliminary data.</text>
</comment>
<keyword evidence="3" id="KW-1185">Reference proteome</keyword>
<sequence length="353" mass="36551">MTTTVLLAGCGQGDSGGGRATPTPTQPSVSAPAEFIGYGRGKLERLGLTPTAPDASKSLIVGLGYSLSVDAFAVSPTLTPAMMLTDARASSSPNGSITAGGRAVQAAAGHEFVVVQLGSGSLLPEYSLLKAPDDKGSQEKLSVQIGGRRPVALGGPRVSELLVVSAPVGAPVTVTAADGRPQSLDLRTGQRINEVAGLYPTLPKRSATAGPSFSFRTPPFGINTRIAQVQLTPAEYSLGWAPVGQAWLVVPIAMTVANCGQGCDPESVVLDMAKSAQLDDGTRRYTARQRNGKVALHVLQSTVKTGTVWAVFQVPATFRRGTLRLGFNGSIRFTTGSTNQLQAKAEEIPLALS</sequence>